<organism evidence="1 2">
    <name type="scientific">Nephila pilipes</name>
    <name type="common">Giant wood spider</name>
    <name type="synonym">Nephila maculata</name>
    <dbReference type="NCBI Taxonomy" id="299642"/>
    <lineage>
        <taxon>Eukaryota</taxon>
        <taxon>Metazoa</taxon>
        <taxon>Ecdysozoa</taxon>
        <taxon>Arthropoda</taxon>
        <taxon>Chelicerata</taxon>
        <taxon>Arachnida</taxon>
        <taxon>Araneae</taxon>
        <taxon>Araneomorphae</taxon>
        <taxon>Entelegynae</taxon>
        <taxon>Araneoidea</taxon>
        <taxon>Nephilidae</taxon>
        <taxon>Nephila</taxon>
    </lineage>
</organism>
<protein>
    <submittedName>
        <fullName evidence="1">Uncharacterized protein</fullName>
    </submittedName>
</protein>
<proteinExistence type="predicted"/>
<name>A0A8X6NSE5_NEPPI</name>
<dbReference type="Proteomes" id="UP000887013">
    <property type="component" value="Unassembled WGS sequence"/>
</dbReference>
<gene>
    <name evidence="1" type="ORF">NPIL_475081</name>
</gene>
<evidence type="ECO:0000313" key="1">
    <source>
        <dbReference type="EMBL" id="GFT29333.1"/>
    </source>
</evidence>
<accession>A0A8X6NSE5</accession>
<reference evidence="1" key="1">
    <citation type="submission" date="2020-08" db="EMBL/GenBank/DDBJ databases">
        <title>Multicomponent nature underlies the extraordinary mechanical properties of spider dragline silk.</title>
        <authorList>
            <person name="Kono N."/>
            <person name="Nakamura H."/>
            <person name="Mori M."/>
            <person name="Yoshida Y."/>
            <person name="Ohtoshi R."/>
            <person name="Malay A.D."/>
            <person name="Moran D.A.P."/>
            <person name="Tomita M."/>
            <person name="Numata K."/>
            <person name="Arakawa K."/>
        </authorList>
    </citation>
    <scope>NUCLEOTIDE SEQUENCE</scope>
</reference>
<keyword evidence="2" id="KW-1185">Reference proteome</keyword>
<dbReference type="EMBL" id="BMAW01061029">
    <property type="protein sequence ID" value="GFT29333.1"/>
    <property type="molecule type" value="Genomic_DNA"/>
</dbReference>
<dbReference type="AlphaFoldDB" id="A0A8X6NSE5"/>
<dbReference type="OrthoDB" id="6418612at2759"/>
<sequence>MEFTRIKSSVLSLEWLAATKIATLVYSDIELSEHIKPRGEYFVSADLEKLDPILKKKVWSLDLPLLIKKKITFQMRQLKREIENWYCDHKLMFKKDLFRPIKFVWKGNGKIDRLKTARSLIECQSSDISKRFQLACVYWLEEETKKLWDEMNETARRELSALRIVLL</sequence>
<comment type="caution">
    <text evidence="1">The sequence shown here is derived from an EMBL/GenBank/DDBJ whole genome shotgun (WGS) entry which is preliminary data.</text>
</comment>
<evidence type="ECO:0000313" key="2">
    <source>
        <dbReference type="Proteomes" id="UP000887013"/>
    </source>
</evidence>